<evidence type="ECO:0000256" key="2">
    <source>
        <dbReference type="ARBA" id="ARBA00023002"/>
    </source>
</evidence>
<proteinExistence type="inferred from homology"/>
<evidence type="ECO:0000256" key="1">
    <source>
        <dbReference type="ARBA" id="ARBA00008898"/>
    </source>
</evidence>
<accession>A0A318RJ62</accession>
<dbReference type="InterPro" id="IPR002563">
    <property type="entry name" value="Flavin_Rdtase-like_dom"/>
</dbReference>
<dbReference type="InterPro" id="IPR050268">
    <property type="entry name" value="NADH-dep_flavin_reductase"/>
</dbReference>
<dbReference type="InterPro" id="IPR012349">
    <property type="entry name" value="Split_barrel_FMN-bd"/>
</dbReference>
<feature type="domain" description="Flavin reductase like" evidence="3">
    <location>
        <begin position="13"/>
        <end position="160"/>
    </location>
</feature>
<dbReference type="GO" id="GO:0042602">
    <property type="term" value="F:riboflavin reductase (NADPH) activity"/>
    <property type="evidence" value="ECO:0007669"/>
    <property type="project" value="TreeGrafter"/>
</dbReference>
<gene>
    <name evidence="4" type="ORF">DFR67_108157</name>
</gene>
<dbReference type="Gene3D" id="2.30.110.10">
    <property type="entry name" value="Electron Transport, Fmn-binding Protein, Chain A"/>
    <property type="match status" value="1"/>
</dbReference>
<dbReference type="SUPFAM" id="SSF50475">
    <property type="entry name" value="FMN-binding split barrel"/>
    <property type="match status" value="1"/>
</dbReference>
<dbReference type="PANTHER" id="PTHR30466:SF1">
    <property type="entry name" value="FMN REDUCTASE (NADH) RUTF"/>
    <property type="match status" value="1"/>
</dbReference>
<reference evidence="4 5" key="1">
    <citation type="submission" date="2018-06" db="EMBL/GenBank/DDBJ databases">
        <title>Genomic Encyclopedia of Type Strains, Phase IV (KMG-IV): sequencing the most valuable type-strain genomes for metagenomic binning, comparative biology and taxonomic classification.</title>
        <authorList>
            <person name="Goeker M."/>
        </authorList>
    </citation>
    <scope>NUCLEOTIDE SEQUENCE [LARGE SCALE GENOMIC DNA]</scope>
    <source>
        <strain evidence="4 5">DSM 45521</strain>
    </source>
</reference>
<dbReference type="Proteomes" id="UP000247591">
    <property type="component" value="Unassembled WGS sequence"/>
</dbReference>
<evidence type="ECO:0000313" key="5">
    <source>
        <dbReference type="Proteomes" id="UP000247591"/>
    </source>
</evidence>
<name>A0A318RJ62_WILLI</name>
<keyword evidence="2" id="KW-0560">Oxidoreductase</keyword>
<sequence>MHMASADLFKAAFRGHPGGVSVITADAGAGPVALTATSVSSVSVDPPLLMFSVSHQSSSTATIRAAETVVVHLLSVDELQIAKLGATSGIDRFADSSIWSRLPTGEPHFPAARTWIRGKVVSQMDAGSSTVIAVEALEIKDVADECSSAPLVYHDRTWHALGEGSRVE</sequence>
<dbReference type="GO" id="GO:0010181">
    <property type="term" value="F:FMN binding"/>
    <property type="evidence" value="ECO:0007669"/>
    <property type="project" value="InterPro"/>
</dbReference>
<dbReference type="PANTHER" id="PTHR30466">
    <property type="entry name" value="FLAVIN REDUCTASE"/>
    <property type="match status" value="1"/>
</dbReference>
<evidence type="ECO:0000259" key="3">
    <source>
        <dbReference type="SMART" id="SM00903"/>
    </source>
</evidence>
<evidence type="ECO:0000313" key="4">
    <source>
        <dbReference type="EMBL" id="PYE16406.1"/>
    </source>
</evidence>
<comment type="caution">
    <text evidence="4">The sequence shown here is derived from an EMBL/GenBank/DDBJ whole genome shotgun (WGS) entry which is preliminary data.</text>
</comment>
<dbReference type="OrthoDB" id="9792858at2"/>
<organism evidence="4 5">
    <name type="scientific">Williamsia limnetica</name>
    <dbReference type="NCBI Taxonomy" id="882452"/>
    <lineage>
        <taxon>Bacteria</taxon>
        <taxon>Bacillati</taxon>
        <taxon>Actinomycetota</taxon>
        <taxon>Actinomycetes</taxon>
        <taxon>Mycobacteriales</taxon>
        <taxon>Nocardiaceae</taxon>
        <taxon>Williamsia</taxon>
    </lineage>
</organism>
<dbReference type="AlphaFoldDB" id="A0A318RJ62"/>
<dbReference type="Pfam" id="PF01613">
    <property type="entry name" value="Flavin_Reduct"/>
    <property type="match status" value="1"/>
</dbReference>
<dbReference type="SMART" id="SM00903">
    <property type="entry name" value="Flavin_Reduct"/>
    <property type="match status" value="1"/>
</dbReference>
<keyword evidence="5" id="KW-1185">Reference proteome</keyword>
<dbReference type="EMBL" id="QJSP01000008">
    <property type="protein sequence ID" value="PYE16406.1"/>
    <property type="molecule type" value="Genomic_DNA"/>
</dbReference>
<dbReference type="GO" id="GO:0006208">
    <property type="term" value="P:pyrimidine nucleobase catabolic process"/>
    <property type="evidence" value="ECO:0007669"/>
    <property type="project" value="TreeGrafter"/>
</dbReference>
<comment type="similarity">
    <text evidence="1">Belongs to the non-flavoprotein flavin reductase family.</text>
</comment>
<protein>
    <submittedName>
        <fullName evidence="4">Flavin reductase (DIM6/NTAB) family NADH-FMN oxidoreductase RutF</fullName>
    </submittedName>
</protein>